<accession>A0A2N0YZH5</accession>
<name>A0A2N0YZH5_9BACI</name>
<gene>
    <name evidence="3" type="ORF">CWS01_16145</name>
</gene>
<reference evidence="3 4" key="1">
    <citation type="journal article" date="2003" name="Int. J. Syst. Evol. Microbiol.">
        <title>Bacillus nealsonii sp. nov., isolated from a spacecraft-assembly facility, whose spores are gamma-radiation resistant.</title>
        <authorList>
            <person name="Venkateswaran K."/>
            <person name="Kempf M."/>
            <person name="Chen F."/>
            <person name="Satomi M."/>
            <person name="Nicholson W."/>
            <person name="Kern R."/>
        </authorList>
    </citation>
    <scope>NUCLEOTIDE SEQUENCE [LARGE SCALE GENOMIC DNA]</scope>
    <source>
        <strain evidence="3 4">FO-92</strain>
    </source>
</reference>
<evidence type="ECO:0000256" key="1">
    <source>
        <dbReference type="SAM" id="MobiDB-lite"/>
    </source>
</evidence>
<feature type="transmembrane region" description="Helical" evidence="2">
    <location>
        <begin position="47"/>
        <end position="69"/>
    </location>
</feature>
<evidence type="ECO:0000256" key="2">
    <source>
        <dbReference type="SAM" id="Phobius"/>
    </source>
</evidence>
<keyword evidence="2" id="KW-0472">Membrane</keyword>
<dbReference type="EMBL" id="PISE01000037">
    <property type="protein sequence ID" value="PKG22658.1"/>
    <property type="molecule type" value="Genomic_DNA"/>
</dbReference>
<keyword evidence="2" id="KW-0812">Transmembrane</keyword>
<dbReference type="RefSeq" id="WP_101178208.1">
    <property type="nucleotide sequence ID" value="NZ_PISE01000037.1"/>
</dbReference>
<comment type="caution">
    <text evidence="3">The sequence shown here is derived from an EMBL/GenBank/DDBJ whole genome shotgun (WGS) entry which is preliminary data.</text>
</comment>
<keyword evidence="2" id="KW-1133">Transmembrane helix</keyword>
<evidence type="ECO:0000313" key="3">
    <source>
        <dbReference type="EMBL" id="PKG22658.1"/>
    </source>
</evidence>
<keyword evidence="4" id="KW-1185">Reference proteome</keyword>
<sequence>MQDNKETPEQERERLRQQELKGNPTDNLNNAFNRANNGSLVDLVGSLGWKGTGILILVIVLGFIIYSVFFR</sequence>
<feature type="region of interest" description="Disordered" evidence="1">
    <location>
        <begin position="1"/>
        <end position="31"/>
    </location>
</feature>
<feature type="compositionally biased region" description="Basic and acidic residues" evidence="1">
    <location>
        <begin position="1"/>
        <end position="19"/>
    </location>
</feature>
<protein>
    <recommendedName>
        <fullName evidence="5">Phage capsid protein</fullName>
    </recommendedName>
</protein>
<evidence type="ECO:0000313" key="4">
    <source>
        <dbReference type="Proteomes" id="UP000233375"/>
    </source>
</evidence>
<dbReference type="Proteomes" id="UP000233375">
    <property type="component" value="Unassembled WGS sequence"/>
</dbReference>
<dbReference type="InterPro" id="IPR045946">
    <property type="entry name" value="DUF6366"/>
</dbReference>
<evidence type="ECO:0008006" key="5">
    <source>
        <dbReference type="Google" id="ProtNLM"/>
    </source>
</evidence>
<dbReference type="Pfam" id="PF19893">
    <property type="entry name" value="DUF6366"/>
    <property type="match status" value="1"/>
</dbReference>
<organism evidence="3 4">
    <name type="scientific">Niallia nealsonii</name>
    <dbReference type="NCBI Taxonomy" id="115979"/>
    <lineage>
        <taxon>Bacteria</taxon>
        <taxon>Bacillati</taxon>
        <taxon>Bacillota</taxon>
        <taxon>Bacilli</taxon>
        <taxon>Bacillales</taxon>
        <taxon>Bacillaceae</taxon>
        <taxon>Niallia</taxon>
    </lineage>
</organism>
<proteinExistence type="predicted"/>
<dbReference type="AlphaFoldDB" id="A0A2N0YZH5"/>